<evidence type="ECO:0000256" key="4">
    <source>
        <dbReference type="PROSITE-ProRule" id="PRU00335"/>
    </source>
</evidence>
<dbReference type="PROSITE" id="PS50977">
    <property type="entry name" value="HTH_TETR_2"/>
    <property type="match status" value="1"/>
</dbReference>
<evidence type="ECO:0000256" key="3">
    <source>
        <dbReference type="ARBA" id="ARBA00023163"/>
    </source>
</evidence>
<evidence type="ECO:0000256" key="2">
    <source>
        <dbReference type="ARBA" id="ARBA00023125"/>
    </source>
</evidence>
<dbReference type="Pfam" id="PF00440">
    <property type="entry name" value="TetR_N"/>
    <property type="match status" value="1"/>
</dbReference>
<evidence type="ECO:0000259" key="5">
    <source>
        <dbReference type="PROSITE" id="PS50977"/>
    </source>
</evidence>
<feature type="DNA-binding region" description="H-T-H motif" evidence="4">
    <location>
        <begin position="56"/>
        <end position="75"/>
    </location>
</feature>
<dbReference type="Proteomes" id="UP000587527">
    <property type="component" value="Unassembled WGS sequence"/>
</dbReference>
<evidence type="ECO:0000313" key="7">
    <source>
        <dbReference type="Proteomes" id="UP000587527"/>
    </source>
</evidence>
<feature type="domain" description="HTH tetR-type" evidence="5">
    <location>
        <begin position="33"/>
        <end position="93"/>
    </location>
</feature>
<comment type="caution">
    <text evidence="6">The sequence shown here is derived from an EMBL/GenBank/DDBJ whole genome shotgun (WGS) entry which is preliminary data.</text>
</comment>
<keyword evidence="3" id="KW-0804">Transcription</keyword>
<dbReference type="InterPro" id="IPR036271">
    <property type="entry name" value="Tet_transcr_reg_TetR-rel_C_sf"/>
</dbReference>
<accession>A0A841C090</accession>
<organism evidence="6 7">
    <name type="scientific">Allocatelliglobosispora scoriae</name>
    <dbReference type="NCBI Taxonomy" id="643052"/>
    <lineage>
        <taxon>Bacteria</taxon>
        <taxon>Bacillati</taxon>
        <taxon>Actinomycetota</taxon>
        <taxon>Actinomycetes</taxon>
        <taxon>Micromonosporales</taxon>
        <taxon>Micromonosporaceae</taxon>
        <taxon>Allocatelliglobosispora</taxon>
    </lineage>
</organism>
<dbReference type="RefSeq" id="WP_312875428.1">
    <property type="nucleotide sequence ID" value="NZ_JACHMN010000003.1"/>
</dbReference>
<dbReference type="SUPFAM" id="SSF46689">
    <property type="entry name" value="Homeodomain-like"/>
    <property type="match status" value="1"/>
</dbReference>
<keyword evidence="7" id="KW-1185">Reference proteome</keyword>
<protein>
    <submittedName>
        <fullName evidence="6">AcrR family transcriptional regulator</fullName>
    </submittedName>
</protein>
<dbReference type="AlphaFoldDB" id="A0A841C090"/>
<dbReference type="Gene3D" id="1.10.357.10">
    <property type="entry name" value="Tetracycline Repressor, domain 2"/>
    <property type="match status" value="1"/>
</dbReference>
<dbReference type="PANTHER" id="PTHR30055:SF151">
    <property type="entry name" value="TRANSCRIPTIONAL REGULATORY PROTEIN"/>
    <property type="match status" value="1"/>
</dbReference>
<dbReference type="InterPro" id="IPR004111">
    <property type="entry name" value="Repressor_TetR_C"/>
</dbReference>
<name>A0A841C090_9ACTN</name>
<dbReference type="PANTHER" id="PTHR30055">
    <property type="entry name" value="HTH-TYPE TRANSCRIPTIONAL REGULATOR RUTR"/>
    <property type="match status" value="1"/>
</dbReference>
<dbReference type="InterPro" id="IPR001647">
    <property type="entry name" value="HTH_TetR"/>
</dbReference>
<evidence type="ECO:0000313" key="6">
    <source>
        <dbReference type="EMBL" id="MBB5872462.1"/>
    </source>
</evidence>
<dbReference type="Pfam" id="PF02909">
    <property type="entry name" value="TetR_C_1"/>
    <property type="match status" value="1"/>
</dbReference>
<dbReference type="Gene3D" id="1.10.10.60">
    <property type="entry name" value="Homeodomain-like"/>
    <property type="match status" value="1"/>
</dbReference>
<dbReference type="SUPFAM" id="SSF48498">
    <property type="entry name" value="Tetracyclin repressor-like, C-terminal domain"/>
    <property type="match status" value="1"/>
</dbReference>
<gene>
    <name evidence="6" type="ORF">F4553_005896</name>
</gene>
<dbReference type="GO" id="GO:0000976">
    <property type="term" value="F:transcription cis-regulatory region binding"/>
    <property type="evidence" value="ECO:0007669"/>
    <property type="project" value="TreeGrafter"/>
</dbReference>
<sequence>MAASTDPSEIEIPASIAAAWGLRERSAKGPKRGLTLERIVTAAVGLAVAEGLGAVSMGRVAAEVQSSTMGLYRYVTSKDELLALMTDQAIGLPPETLPELGWREGLERWAWAERAAFHRHPWALRVPISGPPITPHQIAWMEEGLTCLRGTGLTESEKLSVILLLSGYVRNEATTSADIAAASSEAGITVEIAMSAYGRLLKSLIHPKQFPSLSALIAEGVLDKADDPDEEFIFGLARILDGVGVLVTQRAVP</sequence>
<keyword evidence="1" id="KW-0805">Transcription regulation</keyword>
<reference evidence="6 7" key="1">
    <citation type="submission" date="2020-08" db="EMBL/GenBank/DDBJ databases">
        <title>Sequencing the genomes of 1000 actinobacteria strains.</title>
        <authorList>
            <person name="Klenk H.-P."/>
        </authorList>
    </citation>
    <scope>NUCLEOTIDE SEQUENCE [LARGE SCALE GENOMIC DNA]</scope>
    <source>
        <strain evidence="6 7">DSM 45362</strain>
    </source>
</reference>
<dbReference type="GO" id="GO:0003700">
    <property type="term" value="F:DNA-binding transcription factor activity"/>
    <property type="evidence" value="ECO:0007669"/>
    <property type="project" value="TreeGrafter"/>
</dbReference>
<proteinExistence type="predicted"/>
<dbReference type="InterPro" id="IPR050109">
    <property type="entry name" value="HTH-type_TetR-like_transc_reg"/>
</dbReference>
<keyword evidence="2 4" id="KW-0238">DNA-binding</keyword>
<dbReference type="GO" id="GO:0045892">
    <property type="term" value="P:negative regulation of DNA-templated transcription"/>
    <property type="evidence" value="ECO:0007669"/>
    <property type="project" value="InterPro"/>
</dbReference>
<evidence type="ECO:0000256" key="1">
    <source>
        <dbReference type="ARBA" id="ARBA00023015"/>
    </source>
</evidence>
<dbReference type="InterPro" id="IPR009057">
    <property type="entry name" value="Homeodomain-like_sf"/>
</dbReference>
<dbReference type="EMBL" id="JACHMN010000003">
    <property type="protein sequence ID" value="MBB5872462.1"/>
    <property type="molecule type" value="Genomic_DNA"/>
</dbReference>